<dbReference type="Gene3D" id="3.90.1530.30">
    <property type="match status" value="1"/>
</dbReference>
<sequence>MDWDNVIEVGVPKRVPLEVLAFDARNPRFTPDKSPVDDSESAIIELLASTADLSELVQSIATSGYINIEPLIVVVQGDKLTVLEGNRRLAAIKCLINPEYAKAARIVVPPLRQEVLESLREILVFRVASEDDARELIGFKHINGPQAWDAYAKAQYAGRWLDSQVNEASPLSLADIASRMGDNHATIHRMVTALFVLRQAEQNEVYSIEERFKNSFSFSHLYTALSYEEYTSYLGMKRLPRNENPSREPIDKENYGKLRQLLLWLYGSKREQIQPVVKSQNPDLGRLRIVLGSKAATRELEEVGGLEAAVITATPKSERFAKHIFEANDDLRKALEALDGFDLATQAELLEVAETLVKRSLLIRHSMKMSVETQEILGEE</sequence>
<gene>
    <name evidence="1" type="ORF">GL286_01220</name>
</gene>
<proteinExistence type="predicted"/>
<evidence type="ECO:0000313" key="1">
    <source>
        <dbReference type="EMBL" id="MTH76345.1"/>
    </source>
</evidence>
<evidence type="ECO:0000313" key="2">
    <source>
        <dbReference type="Proteomes" id="UP000478183"/>
    </source>
</evidence>
<protein>
    <recommendedName>
        <fullName evidence="3">ParB/Sulfiredoxin domain-containing protein</fullName>
    </recommendedName>
</protein>
<evidence type="ECO:0008006" key="3">
    <source>
        <dbReference type="Google" id="ProtNLM"/>
    </source>
</evidence>
<dbReference type="AlphaFoldDB" id="A0A6L6J536"/>
<dbReference type="InterPro" id="IPR036086">
    <property type="entry name" value="ParB/Sulfiredoxin_sf"/>
</dbReference>
<dbReference type="EMBL" id="WMIE01000001">
    <property type="protein sequence ID" value="MTH76345.1"/>
    <property type="molecule type" value="Genomic_DNA"/>
</dbReference>
<dbReference type="Proteomes" id="UP000478183">
    <property type="component" value="Unassembled WGS sequence"/>
</dbReference>
<dbReference type="RefSeq" id="WP_155093728.1">
    <property type="nucleotide sequence ID" value="NZ_WMIE01000001.1"/>
</dbReference>
<dbReference type="CDD" id="cd16387">
    <property type="entry name" value="ParB_N_Srx"/>
    <property type="match status" value="1"/>
</dbReference>
<keyword evidence="2" id="KW-1185">Reference proteome</keyword>
<dbReference type="OrthoDB" id="9769293at2"/>
<dbReference type="SUPFAM" id="SSF110849">
    <property type="entry name" value="ParB/Sulfiredoxin"/>
    <property type="match status" value="1"/>
</dbReference>
<reference evidence="1 2" key="1">
    <citation type="submission" date="2019-11" db="EMBL/GenBank/DDBJ databases">
        <authorList>
            <person name="Dong K."/>
        </authorList>
    </citation>
    <scope>NUCLEOTIDE SEQUENCE [LARGE SCALE GENOMIC DNA]</scope>
    <source>
        <strain evidence="1 2">NBRC 111993</strain>
    </source>
</reference>
<organism evidence="1 2">
    <name type="scientific">Paracoccus aestuariivivens</name>
    <dbReference type="NCBI Taxonomy" id="1820333"/>
    <lineage>
        <taxon>Bacteria</taxon>
        <taxon>Pseudomonadati</taxon>
        <taxon>Pseudomonadota</taxon>
        <taxon>Alphaproteobacteria</taxon>
        <taxon>Rhodobacterales</taxon>
        <taxon>Paracoccaceae</taxon>
        <taxon>Paracoccus</taxon>
    </lineage>
</organism>
<accession>A0A6L6J536</accession>
<comment type="caution">
    <text evidence="1">The sequence shown here is derived from an EMBL/GenBank/DDBJ whole genome shotgun (WGS) entry which is preliminary data.</text>
</comment>
<name>A0A6L6J536_9RHOB</name>